<evidence type="ECO:0000313" key="6">
    <source>
        <dbReference type="Proteomes" id="UP000029647"/>
    </source>
</evidence>
<dbReference type="EMBL" id="BBLG01000008">
    <property type="protein sequence ID" value="GAK77285.1"/>
    <property type="molecule type" value="Genomic_DNA"/>
</dbReference>
<dbReference type="Proteomes" id="UP000028980">
    <property type="component" value="Unassembled WGS sequence"/>
</dbReference>
<name>A0A081DED9_NONUL</name>
<gene>
    <name evidence="3" type="ORF">JCM19275_713</name>
    <name evidence="2" type="ORF">JCM19296_2892</name>
    <name evidence="4" type="ORF">LY02_02543</name>
</gene>
<evidence type="ECO:0000313" key="5">
    <source>
        <dbReference type="Proteomes" id="UP000028980"/>
    </source>
</evidence>
<feature type="signal peptide" evidence="1">
    <location>
        <begin position="1"/>
        <end position="22"/>
    </location>
</feature>
<dbReference type="AlphaFoldDB" id="A0A081DED9"/>
<dbReference type="EMBL" id="PVNA01000006">
    <property type="protein sequence ID" value="PRX12478.1"/>
    <property type="molecule type" value="Genomic_DNA"/>
</dbReference>
<dbReference type="Proteomes" id="UP000239997">
    <property type="component" value="Unassembled WGS sequence"/>
</dbReference>
<evidence type="ECO:0000313" key="2">
    <source>
        <dbReference type="EMBL" id="GAK77285.1"/>
    </source>
</evidence>
<organism evidence="2 5">
    <name type="scientific">Nonlabens ulvanivorans</name>
    <name type="common">Persicivirga ulvanivorans</name>
    <dbReference type="NCBI Taxonomy" id="906888"/>
    <lineage>
        <taxon>Bacteria</taxon>
        <taxon>Pseudomonadati</taxon>
        <taxon>Bacteroidota</taxon>
        <taxon>Flavobacteriia</taxon>
        <taxon>Flavobacteriales</taxon>
        <taxon>Flavobacteriaceae</taxon>
        <taxon>Nonlabens</taxon>
    </lineage>
</organism>
<proteinExistence type="predicted"/>
<dbReference type="Proteomes" id="UP000029647">
    <property type="component" value="Unassembled WGS sequence"/>
</dbReference>
<evidence type="ECO:0000313" key="7">
    <source>
        <dbReference type="Proteomes" id="UP000239997"/>
    </source>
</evidence>
<reference evidence="4 7" key="2">
    <citation type="submission" date="2018-03" db="EMBL/GenBank/DDBJ databases">
        <title>Genomic Encyclopedia of Archaeal and Bacterial Type Strains, Phase II (KMG-II): from individual species to whole genera.</title>
        <authorList>
            <person name="Goeker M."/>
        </authorList>
    </citation>
    <scope>NUCLEOTIDE SEQUENCE [LARGE SCALE GENOMIC DNA]</scope>
    <source>
        <strain evidence="4 7">DSM 22727</strain>
    </source>
</reference>
<protein>
    <submittedName>
        <fullName evidence="2">Uncharacterized protein</fullName>
    </submittedName>
</protein>
<accession>A0A081DED9</accession>
<feature type="chain" id="PRO_5010404564" evidence="1">
    <location>
        <begin position="23"/>
        <end position="55"/>
    </location>
</feature>
<sequence>MNNKSLKAMALLAIFSVSIAGAAVQFAPQAPTSKKIEKKTLAKKLAVAKANGLLG</sequence>
<keyword evidence="7" id="KW-1185">Reference proteome</keyword>
<comment type="caution">
    <text evidence="2">The sequence shown here is derived from an EMBL/GenBank/DDBJ whole genome shotgun (WGS) entry which is preliminary data.</text>
</comment>
<reference evidence="5 6" key="1">
    <citation type="journal article" date="2014" name="Genome Announc.">
        <title>Draft Genome Sequences of Marine Flavobacterium Nonlabens Strains NR17, NR24, NR27, NR32, NR33, and Ara13.</title>
        <authorList>
            <person name="Nakanishi M."/>
            <person name="Meirelles P."/>
            <person name="Suzuki R."/>
            <person name="Takatani N."/>
            <person name="Mino S."/>
            <person name="Suda W."/>
            <person name="Oshima K."/>
            <person name="Hattori M."/>
            <person name="Ohkuma M."/>
            <person name="Hosokawa M."/>
            <person name="Miyashita K."/>
            <person name="Thompson F.L."/>
            <person name="Niwa A."/>
            <person name="Sawabe T."/>
            <person name="Sawabe T."/>
        </authorList>
    </citation>
    <scope>NUCLEOTIDE SEQUENCE [LARGE SCALE GENOMIC DNA]</scope>
    <source>
        <strain evidence="3">JCM 19275</strain>
        <strain evidence="2">JCM 19296</strain>
        <strain evidence="6">JCM19275</strain>
        <strain evidence="5">JCM19296</strain>
    </source>
</reference>
<dbReference type="OrthoDB" id="9943143at2"/>
<evidence type="ECO:0000313" key="4">
    <source>
        <dbReference type="EMBL" id="PRX12478.1"/>
    </source>
</evidence>
<evidence type="ECO:0000313" key="3">
    <source>
        <dbReference type="EMBL" id="GAL76304.1"/>
    </source>
</evidence>
<dbReference type="RefSeq" id="WP_160165375.1">
    <property type="nucleotide sequence ID" value="NZ_CP138994.1"/>
</dbReference>
<keyword evidence="1" id="KW-0732">Signal</keyword>
<dbReference type="EMBL" id="BBNT01000010">
    <property type="protein sequence ID" value="GAL76304.1"/>
    <property type="molecule type" value="Genomic_DNA"/>
</dbReference>
<evidence type="ECO:0000256" key="1">
    <source>
        <dbReference type="SAM" id="SignalP"/>
    </source>
</evidence>